<evidence type="ECO:0000313" key="6">
    <source>
        <dbReference type="Proteomes" id="UP000183365"/>
    </source>
</evidence>
<dbReference type="PANTHER" id="PTHR12934:SF11">
    <property type="entry name" value="LARGE RIBOSOMAL SUBUNIT PROTEIN UL15M"/>
    <property type="match status" value="1"/>
</dbReference>
<keyword evidence="3" id="KW-0687">Ribonucleoprotein</keyword>
<evidence type="ECO:0000313" key="5">
    <source>
        <dbReference type="EMBL" id="SGZ38296.1"/>
    </source>
</evidence>
<dbReference type="GO" id="GO:0005762">
    <property type="term" value="C:mitochondrial large ribosomal subunit"/>
    <property type="evidence" value="ECO:0007669"/>
    <property type="project" value="TreeGrafter"/>
</dbReference>
<dbReference type="GO" id="GO:0003735">
    <property type="term" value="F:structural constituent of ribosome"/>
    <property type="evidence" value="ECO:0007669"/>
    <property type="project" value="InterPro"/>
</dbReference>
<dbReference type="SUPFAM" id="SSF52080">
    <property type="entry name" value="Ribosomal proteins L15p and L18e"/>
    <property type="match status" value="1"/>
</dbReference>
<dbReference type="InterPro" id="IPR005749">
    <property type="entry name" value="Ribosomal_uL15_bac-type"/>
</dbReference>
<evidence type="ECO:0000256" key="1">
    <source>
        <dbReference type="ARBA" id="ARBA00007320"/>
    </source>
</evidence>
<name>A0A1L0AW06_9ASCO</name>
<gene>
    <name evidence="5" type="ORF">HGUI_00496</name>
</gene>
<organism evidence="5 6">
    <name type="scientific">Hanseniaspora guilliermondii</name>
    <dbReference type="NCBI Taxonomy" id="56406"/>
    <lineage>
        <taxon>Eukaryota</taxon>
        <taxon>Fungi</taxon>
        <taxon>Dikarya</taxon>
        <taxon>Ascomycota</taxon>
        <taxon>Saccharomycotina</taxon>
        <taxon>Saccharomycetes</taxon>
        <taxon>Saccharomycodales</taxon>
        <taxon>Saccharomycodaceae</taxon>
        <taxon>Hanseniaspora</taxon>
    </lineage>
</organism>
<dbReference type="OrthoDB" id="361383at2759"/>
<keyword evidence="6" id="KW-1185">Reference proteome</keyword>
<evidence type="ECO:0000256" key="2">
    <source>
        <dbReference type="ARBA" id="ARBA00022980"/>
    </source>
</evidence>
<feature type="region of interest" description="Disordered" evidence="4">
    <location>
        <begin position="30"/>
        <end position="58"/>
    </location>
</feature>
<dbReference type="EMBL" id="FQNF01000006">
    <property type="protein sequence ID" value="SGZ38296.1"/>
    <property type="molecule type" value="Genomic_DNA"/>
</dbReference>
<dbReference type="VEuPathDB" id="FungiDB:HGUI_00496"/>
<keyword evidence="2" id="KW-0689">Ribosomal protein</keyword>
<dbReference type="PANTHER" id="PTHR12934">
    <property type="entry name" value="50S RIBOSOMAL PROTEIN L15"/>
    <property type="match status" value="1"/>
</dbReference>
<dbReference type="InterPro" id="IPR036227">
    <property type="entry name" value="Ribosomal_uL15/eL18_sf"/>
</dbReference>
<comment type="similarity">
    <text evidence="1">Belongs to the universal ribosomal protein uL15 family.</text>
</comment>
<dbReference type="GO" id="GO:0006412">
    <property type="term" value="P:translation"/>
    <property type="evidence" value="ECO:0007669"/>
    <property type="project" value="InterPro"/>
</dbReference>
<reference evidence="6" key="1">
    <citation type="submission" date="2016-11" db="EMBL/GenBank/DDBJ databases">
        <authorList>
            <person name="Guldener U."/>
        </authorList>
    </citation>
    <scope>NUCLEOTIDE SEQUENCE [LARGE SCALE GENOMIC DNA]</scope>
</reference>
<dbReference type="AlphaFoldDB" id="A0A1L0AW06"/>
<dbReference type="Proteomes" id="UP000183365">
    <property type="component" value="Unassembled WGS sequence"/>
</dbReference>
<protein>
    <submittedName>
        <fullName evidence="5">Uncharacterized protein</fullName>
    </submittedName>
</protein>
<accession>A0A1L0AW06</accession>
<sequence>MLNIFKSNTYQIRNYASIVSSLTNKNFLAGKKNKVGRGPSTTGGRTAGRGSKGRKARGKVKNMFEGGQTKAHMLFPKVGKSMEYLKYINKPMINLEVKTLINFIQDGKLQQFINSGKKTLTVVDMHKLGLINMRFDQGSHLQYCHGVRLIQTKPYNQTPEQFKFLEFDVKEVLPEDFTIEVTKATLESIEEIENVHNLKIKTCYYTPEYLKGQILPHNYLRTLSGYIPQNTMPTNLNDYLYYTNPLNRGYLSEGHFKNEEDKKWVENFELKKQQILKSHESGNEVVDFGSTLEDQLSILKGEVDEAGNRILK</sequence>
<proteinExistence type="inferred from homology"/>
<evidence type="ECO:0000256" key="3">
    <source>
        <dbReference type="ARBA" id="ARBA00023274"/>
    </source>
</evidence>
<evidence type="ECO:0000256" key="4">
    <source>
        <dbReference type="SAM" id="MobiDB-lite"/>
    </source>
</evidence>